<proteinExistence type="predicted"/>
<name>A0A843AG07_METAZ</name>
<keyword evidence="1" id="KW-0812">Transmembrane</keyword>
<evidence type="ECO:0008006" key="4">
    <source>
        <dbReference type="Google" id="ProtNLM"/>
    </source>
</evidence>
<protein>
    <recommendedName>
        <fullName evidence="4">Transmembrane protein</fullName>
    </recommendedName>
</protein>
<dbReference type="AlphaFoldDB" id="A0A843AG07"/>
<sequence>MNWNKLNDKNNKIDWILIFTGILLSLTAQIMNNETFTFFGLMFGLFVLGWVCSNFLKLGD</sequence>
<comment type="caution">
    <text evidence="2">The sequence shown here is derived from an EMBL/GenBank/DDBJ whole genome shotgun (WGS) entry which is preliminary data.</text>
</comment>
<dbReference type="Proteomes" id="UP000658733">
    <property type="component" value="Unassembled WGS sequence"/>
</dbReference>
<accession>A0A843AG07</accession>
<evidence type="ECO:0000313" key="2">
    <source>
        <dbReference type="EMBL" id="MBF4468833.1"/>
    </source>
</evidence>
<keyword evidence="1" id="KW-1133">Transmembrane helix</keyword>
<dbReference type="EMBL" id="JADIIN010000043">
    <property type="protein sequence ID" value="MBF4468833.1"/>
    <property type="molecule type" value="Genomic_DNA"/>
</dbReference>
<organism evidence="2 3">
    <name type="scientific">Methanobrevibacter arboriphilus</name>
    <dbReference type="NCBI Taxonomy" id="39441"/>
    <lineage>
        <taxon>Archaea</taxon>
        <taxon>Methanobacteriati</taxon>
        <taxon>Methanobacteriota</taxon>
        <taxon>Methanomada group</taxon>
        <taxon>Methanobacteria</taxon>
        <taxon>Methanobacteriales</taxon>
        <taxon>Methanobacteriaceae</taxon>
        <taxon>Methanobrevibacter</taxon>
    </lineage>
</organism>
<gene>
    <name evidence="2" type="ORF">ISP01_05445</name>
</gene>
<keyword evidence="1" id="KW-0472">Membrane</keyword>
<evidence type="ECO:0000313" key="3">
    <source>
        <dbReference type="Proteomes" id="UP000658733"/>
    </source>
</evidence>
<dbReference type="RefSeq" id="WP_278522907.1">
    <property type="nucleotide sequence ID" value="NZ_JADIIN010000043.1"/>
</dbReference>
<feature type="transmembrane region" description="Helical" evidence="1">
    <location>
        <begin position="12"/>
        <end position="30"/>
    </location>
</feature>
<evidence type="ECO:0000256" key="1">
    <source>
        <dbReference type="SAM" id="Phobius"/>
    </source>
</evidence>
<reference evidence="2" key="1">
    <citation type="submission" date="2020-10" db="EMBL/GenBank/DDBJ databases">
        <title>Dehalococcoides mccartyi of a TCE/Cr reducing biochatode.</title>
        <authorList>
            <person name="Matturro B."/>
        </authorList>
    </citation>
    <scope>NUCLEOTIDE SEQUENCE</scope>
    <source>
        <strain evidence="2">Bin4</strain>
    </source>
</reference>
<feature type="transmembrane region" description="Helical" evidence="1">
    <location>
        <begin position="36"/>
        <end position="56"/>
    </location>
</feature>